<evidence type="ECO:0000256" key="1">
    <source>
        <dbReference type="ARBA" id="ARBA00004651"/>
    </source>
</evidence>
<feature type="transmembrane region" description="Helical" evidence="7">
    <location>
        <begin position="261"/>
        <end position="282"/>
    </location>
</feature>
<feature type="transmembrane region" description="Helical" evidence="7">
    <location>
        <begin position="125"/>
        <end position="145"/>
    </location>
</feature>
<keyword evidence="4 7" id="KW-0812">Transmembrane</keyword>
<dbReference type="Proteomes" id="UP000321617">
    <property type="component" value="Unassembled WGS sequence"/>
</dbReference>
<feature type="transmembrane region" description="Helical" evidence="7">
    <location>
        <begin position="208"/>
        <end position="233"/>
    </location>
</feature>
<keyword evidence="5 7" id="KW-1133">Transmembrane helix</keyword>
<feature type="transmembrane region" description="Helical" evidence="7">
    <location>
        <begin position="32"/>
        <end position="52"/>
    </location>
</feature>
<dbReference type="GO" id="GO:0071916">
    <property type="term" value="F:dipeptide transmembrane transporter activity"/>
    <property type="evidence" value="ECO:0007669"/>
    <property type="project" value="TreeGrafter"/>
</dbReference>
<dbReference type="InterPro" id="IPR025966">
    <property type="entry name" value="OppC_N"/>
</dbReference>
<dbReference type="InterPro" id="IPR035906">
    <property type="entry name" value="MetI-like_sf"/>
</dbReference>
<feature type="transmembrane region" description="Helical" evidence="7">
    <location>
        <begin position="151"/>
        <end position="170"/>
    </location>
</feature>
<feature type="transmembrane region" description="Helical" evidence="7">
    <location>
        <begin position="94"/>
        <end position="118"/>
    </location>
</feature>
<keyword evidence="2 7" id="KW-0813">Transport</keyword>
<evidence type="ECO:0000256" key="2">
    <source>
        <dbReference type="ARBA" id="ARBA00022448"/>
    </source>
</evidence>
<dbReference type="PANTHER" id="PTHR43386:SF1">
    <property type="entry name" value="D,D-DIPEPTIDE TRANSPORT SYSTEM PERMEASE PROTEIN DDPC-RELATED"/>
    <property type="match status" value="1"/>
</dbReference>
<evidence type="ECO:0000256" key="7">
    <source>
        <dbReference type="RuleBase" id="RU363032"/>
    </source>
</evidence>
<comment type="subcellular location">
    <subcellularLocation>
        <location evidence="1 7">Cell membrane</location>
        <topology evidence="1 7">Multi-pass membrane protein</topology>
    </subcellularLocation>
</comment>
<dbReference type="SUPFAM" id="SSF161098">
    <property type="entry name" value="MetI-like"/>
    <property type="match status" value="1"/>
</dbReference>
<keyword evidence="3" id="KW-1003">Cell membrane</keyword>
<evidence type="ECO:0000256" key="4">
    <source>
        <dbReference type="ARBA" id="ARBA00022692"/>
    </source>
</evidence>
<comment type="similarity">
    <text evidence="7">Belongs to the binding-protein-dependent transport system permease family.</text>
</comment>
<dbReference type="InterPro" id="IPR050366">
    <property type="entry name" value="BP-dependent_transpt_permease"/>
</dbReference>
<comment type="caution">
    <text evidence="9">The sequence shown here is derived from an EMBL/GenBank/DDBJ whole genome shotgun (WGS) entry which is preliminary data.</text>
</comment>
<dbReference type="InterPro" id="IPR000515">
    <property type="entry name" value="MetI-like"/>
</dbReference>
<dbReference type="GO" id="GO:0005886">
    <property type="term" value="C:plasma membrane"/>
    <property type="evidence" value="ECO:0007669"/>
    <property type="project" value="UniProtKB-SubCell"/>
</dbReference>
<name>A0A562UY02_9ACTN</name>
<dbReference type="CDD" id="cd06261">
    <property type="entry name" value="TM_PBP2"/>
    <property type="match status" value="1"/>
</dbReference>
<evidence type="ECO:0000313" key="10">
    <source>
        <dbReference type="Proteomes" id="UP000321617"/>
    </source>
</evidence>
<evidence type="ECO:0000313" key="9">
    <source>
        <dbReference type="EMBL" id="TWJ10511.1"/>
    </source>
</evidence>
<dbReference type="PANTHER" id="PTHR43386">
    <property type="entry name" value="OLIGOPEPTIDE TRANSPORT SYSTEM PERMEASE PROTEIN APPC"/>
    <property type="match status" value="1"/>
</dbReference>
<evidence type="ECO:0000259" key="8">
    <source>
        <dbReference type="PROSITE" id="PS50928"/>
    </source>
</evidence>
<dbReference type="PROSITE" id="PS50928">
    <property type="entry name" value="ABC_TM1"/>
    <property type="match status" value="1"/>
</dbReference>
<evidence type="ECO:0000256" key="6">
    <source>
        <dbReference type="ARBA" id="ARBA00023136"/>
    </source>
</evidence>
<protein>
    <submittedName>
        <fullName evidence="9">Peptide/nickel transport system permease protein</fullName>
    </submittedName>
</protein>
<gene>
    <name evidence="9" type="ORF">LX16_3928</name>
</gene>
<keyword evidence="10" id="KW-1185">Reference proteome</keyword>
<accession>A0A562UY02</accession>
<dbReference type="Pfam" id="PF12911">
    <property type="entry name" value="OppC_N"/>
    <property type="match status" value="1"/>
</dbReference>
<dbReference type="RefSeq" id="WP_147141103.1">
    <property type="nucleotide sequence ID" value="NZ_BAABIJ010000003.1"/>
</dbReference>
<dbReference type="Pfam" id="PF00528">
    <property type="entry name" value="BPD_transp_1"/>
    <property type="match status" value="1"/>
</dbReference>
<reference evidence="9 10" key="1">
    <citation type="journal article" date="2013" name="Stand. Genomic Sci.">
        <title>Genomic Encyclopedia of Type Strains, Phase I: The one thousand microbial genomes (KMG-I) project.</title>
        <authorList>
            <person name="Kyrpides N.C."/>
            <person name="Woyke T."/>
            <person name="Eisen J.A."/>
            <person name="Garrity G."/>
            <person name="Lilburn T.G."/>
            <person name="Beck B.J."/>
            <person name="Whitman W.B."/>
            <person name="Hugenholtz P."/>
            <person name="Klenk H.P."/>
        </authorList>
    </citation>
    <scope>NUCLEOTIDE SEQUENCE [LARGE SCALE GENOMIC DNA]</scope>
    <source>
        <strain evidence="9 10">DSM 45044</strain>
    </source>
</reference>
<sequence>MTVNAAPETTALPRQGTLSIIWQGLTRNKSGFAGAVIVLLILGLAYIGPFLIDRHNPSDGAKVWQAPSAEHLLGTNLQGKDTLIKVILGGAEPLWVGILAALIAVGVAVVVGSVAGYFRGKVDTVALQLTDITLTIPGIVLMLVLTTMYRSISATAIAVIIGVTTAPVLVRSIRAQVMSLKEREFVEAARLQNLGAGRIIFTEILPNMGGYIFVNFILAINNAIYALVGMYLLGLLPSTADNWGLMIYESWNSGAFRLPRALPYIAVPLALIILFQIGLVAMSRSLEQALNPRLRER</sequence>
<feature type="domain" description="ABC transmembrane type-1" evidence="8">
    <location>
        <begin position="94"/>
        <end position="283"/>
    </location>
</feature>
<evidence type="ECO:0000256" key="3">
    <source>
        <dbReference type="ARBA" id="ARBA00022475"/>
    </source>
</evidence>
<dbReference type="EMBL" id="VLLL01000007">
    <property type="protein sequence ID" value="TWJ10511.1"/>
    <property type="molecule type" value="Genomic_DNA"/>
</dbReference>
<organism evidence="9 10">
    <name type="scientific">Stackebrandtia albiflava</name>
    <dbReference type="NCBI Taxonomy" id="406432"/>
    <lineage>
        <taxon>Bacteria</taxon>
        <taxon>Bacillati</taxon>
        <taxon>Actinomycetota</taxon>
        <taxon>Actinomycetes</taxon>
        <taxon>Glycomycetales</taxon>
        <taxon>Glycomycetaceae</taxon>
        <taxon>Stackebrandtia</taxon>
    </lineage>
</organism>
<proteinExistence type="inferred from homology"/>
<dbReference type="Gene3D" id="1.10.3720.10">
    <property type="entry name" value="MetI-like"/>
    <property type="match status" value="1"/>
</dbReference>
<keyword evidence="6 7" id="KW-0472">Membrane</keyword>
<evidence type="ECO:0000256" key="5">
    <source>
        <dbReference type="ARBA" id="ARBA00022989"/>
    </source>
</evidence>
<dbReference type="AlphaFoldDB" id="A0A562UY02"/>
<dbReference type="OrthoDB" id="6637947at2"/>